<evidence type="ECO:0000313" key="2">
    <source>
        <dbReference type="EMBL" id="KAL1641269.1"/>
    </source>
</evidence>
<gene>
    <name evidence="2" type="ORF">SLS58_006171</name>
</gene>
<dbReference type="InterPro" id="IPR000757">
    <property type="entry name" value="Beta-glucanase-like"/>
</dbReference>
<proteinExistence type="predicted"/>
<organism evidence="2 3">
    <name type="scientific">Diplodia intermedia</name>
    <dbReference type="NCBI Taxonomy" id="856260"/>
    <lineage>
        <taxon>Eukaryota</taxon>
        <taxon>Fungi</taxon>
        <taxon>Dikarya</taxon>
        <taxon>Ascomycota</taxon>
        <taxon>Pezizomycotina</taxon>
        <taxon>Dothideomycetes</taxon>
        <taxon>Dothideomycetes incertae sedis</taxon>
        <taxon>Botryosphaeriales</taxon>
        <taxon>Botryosphaeriaceae</taxon>
        <taxon>Diplodia</taxon>
    </lineage>
</organism>
<dbReference type="Pfam" id="PF26113">
    <property type="entry name" value="GH16_XgeA"/>
    <property type="match status" value="1"/>
</dbReference>
<keyword evidence="3" id="KW-1185">Reference proteome</keyword>
<dbReference type="EMBL" id="JAKEKT020000041">
    <property type="protein sequence ID" value="KAL1641269.1"/>
    <property type="molecule type" value="Genomic_DNA"/>
</dbReference>
<dbReference type="InterPro" id="IPR050546">
    <property type="entry name" value="Glycosyl_Hydrlase_16"/>
</dbReference>
<dbReference type="Gene3D" id="2.60.120.200">
    <property type="match status" value="1"/>
</dbReference>
<reference evidence="2 3" key="1">
    <citation type="journal article" date="2023" name="Plant Dis.">
        <title>First Report of Diplodia intermedia Causing Canker and Dieback Diseases on Apple Trees in Canada.</title>
        <authorList>
            <person name="Ellouze W."/>
            <person name="Ilyukhin E."/>
            <person name="Sulman M."/>
            <person name="Ali S."/>
        </authorList>
    </citation>
    <scope>NUCLEOTIDE SEQUENCE [LARGE SCALE GENOMIC DNA]</scope>
    <source>
        <strain evidence="2 3">M45-28</strain>
    </source>
</reference>
<dbReference type="Proteomes" id="UP001521184">
    <property type="component" value="Unassembled WGS sequence"/>
</dbReference>
<accession>A0ABR3TNN4</accession>
<dbReference type="CDD" id="cd02181">
    <property type="entry name" value="GH16_fungal_Lam16A_glucanase"/>
    <property type="match status" value="1"/>
</dbReference>
<evidence type="ECO:0000313" key="3">
    <source>
        <dbReference type="Proteomes" id="UP001521184"/>
    </source>
</evidence>
<dbReference type="PANTHER" id="PTHR10963:SF24">
    <property type="entry name" value="GLYCOSIDASE C21B10.07-RELATED"/>
    <property type="match status" value="1"/>
</dbReference>
<feature type="domain" description="GH16" evidence="1">
    <location>
        <begin position="83"/>
        <end position="368"/>
    </location>
</feature>
<sequence length="406" mass="42932">MRACSQGLPAPGSQETPLVASVVQDEPCTDCQSHLHDLTEFQSLNFTLLVTMFRYAIPSLLLATGVTALPALQDDDGLDYTNTTAGSTPVNVTTKYMDLQVGGNSSFSTTSVSAAAAYDLAASYTASNWFNSFTVQALGTADPTGGYVNYLSQADAQSRGLYQIKGNQVYIGVDSTTVLNPSGTGRPSVRIQSNTAFTHGLFILDLAHMPGSVCGSWPAYWMYGPNWPYNGEIDMIEMTLHTAAGCTVTVGEGGQSGTSGNSNCNANSGYDGCGVTSNTANSYGTGFNNVGGGVYATFWNQGSIQVWFFPRGSIPSDISAGTPNPAAWGQPMTHFAGCAFDNFIKNNNIIFDVTFCGQWAGNVWSSGTCAAQTGNGNCINYVANNPGVFSESYWLINSLKVYNVPT</sequence>
<comment type="caution">
    <text evidence="2">The sequence shown here is derived from an EMBL/GenBank/DDBJ whole genome shotgun (WGS) entry which is preliminary data.</text>
</comment>
<protein>
    <recommendedName>
        <fullName evidence="1">GH16 domain-containing protein</fullName>
    </recommendedName>
</protein>
<dbReference type="PANTHER" id="PTHR10963">
    <property type="entry name" value="GLYCOSYL HYDROLASE-RELATED"/>
    <property type="match status" value="1"/>
</dbReference>
<dbReference type="InterPro" id="IPR013320">
    <property type="entry name" value="ConA-like_dom_sf"/>
</dbReference>
<name>A0ABR3TNN4_9PEZI</name>
<dbReference type="PROSITE" id="PS51762">
    <property type="entry name" value="GH16_2"/>
    <property type="match status" value="1"/>
</dbReference>
<dbReference type="SUPFAM" id="SSF49899">
    <property type="entry name" value="Concanavalin A-like lectins/glucanases"/>
    <property type="match status" value="1"/>
</dbReference>
<evidence type="ECO:0000259" key="1">
    <source>
        <dbReference type="PROSITE" id="PS51762"/>
    </source>
</evidence>